<name>A0ABT7DAA8_9ACTN</name>
<protein>
    <submittedName>
        <fullName evidence="11">SDR family NAD(P)-dependent oxidoreductase</fullName>
    </submittedName>
</protein>
<dbReference type="InterPro" id="IPR049552">
    <property type="entry name" value="PKS_DH_N"/>
</dbReference>
<dbReference type="Gene3D" id="3.40.47.10">
    <property type="match status" value="1"/>
</dbReference>
<evidence type="ECO:0000256" key="6">
    <source>
        <dbReference type="PROSITE-ProRule" id="PRU01363"/>
    </source>
</evidence>
<reference evidence="11 12" key="1">
    <citation type="submission" date="2023-04" db="EMBL/GenBank/DDBJ databases">
        <title>A novel species of the genus Streptomyces: Streptomyces pakalii sp. nov. isolated from a Mexican soil jungle.</title>
        <authorList>
            <person name="Chavez-Hernandez M.A."/>
            <person name="Ortiz-Alvarez J."/>
            <person name="Villa-Tanaca L."/>
            <person name="Hernandez-Rodriguez C."/>
        </authorList>
    </citation>
    <scope>NUCLEOTIDE SEQUENCE [LARGE SCALE GENOMIC DNA]</scope>
    <source>
        <strain evidence="11 12">ENCB-J15</strain>
    </source>
</reference>
<feature type="active site" description="Proton donor; for dehydratase activity" evidence="6">
    <location>
        <position position="1102"/>
    </location>
</feature>
<dbReference type="CDD" id="cd00833">
    <property type="entry name" value="PKS"/>
    <property type="match status" value="1"/>
</dbReference>
<dbReference type="Pfam" id="PF08659">
    <property type="entry name" value="KR"/>
    <property type="match status" value="1"/>
</dbReference>
<dbReference type="Pfam" id="PF00109">
    <property type="entry name" value="ketoacyl-synt"/>
    <property type="match status" value="1"/>
</dbReference>
<dbReference type="SMART" id="SM00822">
    <property type="entry name" value="PKS_KR"/>
    <property type="match status" value="1"/>
</dbReference>
<dbReference type="InterPro" id="IPR016036">
    <property type="entry name" value="Malonyl_transacylase_ACP-bd"/>
</dbReference>
<evidence type="ECO:0000259" key="9">
    <source>
        <dbReference type="PROSITE" id="PS52004"/>
    </source>
</evidence>
<dbReference type="SMART" id="SM00825">
    <property type="entry name" value="PKS_KS"/>
    <property type="match status" value="1"/>
</dbReference>
<proteinExistence type="predicted"/>
<feature type="region of interest" description="C-terminal hotdog fold" evidence="6">
    <location>
        <begin position="1037"/>
        <end position="1186"/>
    </location>
</feature>
<dbReference type="PROSITE" id="PS52019">
    <property type="entry name" value="PKS_MFAS_DH"/>
    <property type="match status" value="1"/>
</dbReference>
<evidence type="ECO:0000256" key="2">
    <source>
        <dbReference type="ARBA" id="ARBA00022450"/>
    </source>
</evidence>
<feature type="compositionally biased region" description="Low complexity" evidence="7">
    <location>
        <begin position="1380"/>
        <end position="1389"/>
    </location>
</feature>
<dbReference type="SMART" id="SM00826">
    <property type="entry name" value="PKS_DH"/>
    <property type="match status" value="1"/>
</dbReference>
<feature type="domain" description="Carrier" evidence="8">
    <location>
        <begin position="1664"/>
        <end position="1741"/>
    </location>
</feature>
<feature type="domain" description="PKS/mFAS DH" evidence="10">
    <location>
        <begin position="905"/>
        <end position="1186"/>
    </location>
</feature>
<dbReference type="InterPro" id="IPR014031">
    <property type="entry name" value="Ketoacyl_synth_C"/>
</dbReference>
<dbReference type="Gene3D" id="3.30.70.3290">
    <property type="match status" value="1"/>
</dbReference>
<dbReference type="InterPro" id="IPR013968">
    <property type="entry name" value="PKS_KR"/>
</dbReference>
<dbReference type="RefSeq" id="WP_283896681.1">
    <property type="nucleotide sequence ID" value="NZ_JARWAF010000009.1"/>
</dbReference>
<dbReference type="SMART" id="SM00827">
    <property type="entry name" value="PKS_AT"/>
    <property type="match status" value="1"/>
</dbReference>
<dbReference type="Gene3D" id="1.10.1200.10">
    <property type="entry name" value="ACP-like"/>
    <property type="match status" value="1"/>
</dbReference>
<dbReference type="InterPro" id="IPR057326">
    <property type="entry name" value="KR_dom"/>
</dbReference>
<dbReference type="PROSITE" id="PS50075">
    <property type="entry name" value="CARRIER"/>
    <property type="match status" value="1"/>
</dbReference>
<dbReference type="Pfam" id="PF00550">
    <property type="entry name" value="PP-binding"/>
    <property type="match status" value="1"/>
</dbReference>
<evidence type="ECO:0000256" key="4">
    <source>
        <dbReference type="ARBA" id="ARBA00022679"/>
    </source>
</evidence>
<dbReference type="Pfam" id="PF22621">
    <property type="entry name" value="CurL-like_PKS_C"/>
    <property type="match status" value="1"/>
</dbReference>
<keyword evidence="2" id="KW-0596">Phosphopantetheine</keyword>
<dbReference type="Pfam" id="PF02801">
    <property type="entry name" value="Ketoacyl-synt_C"/>
    <property type="match status" value="1"/>
</dbReference>
<dbReference type="Gene3D" id="3.40.50.720">
    <property type="entry name" value="NAD(P)-binding Rossmann-like Domain"/>
    <property type="match status" value="1"/>
</dbReference>
<sequence length="1755" mass="185690">MSATQQTPIAIVGAGCRFPGGVDSPNALWRLAEEGRGTAGPVPGDRWDADALAALHDPRIAGRAAVGCFIDGDVWAWEPEALSVAPAERDWVDPQARVLMETAWEAVEHAGVPVDRLRGSRTGVYVGTYTVDNLYREARPVEDAPNSPYLFGNYPAGPAGRVAFSMDLRGPVMVVGTHCSSGMVALDTACSALTLGECDAALAGGVLLMLAPQTHYMEAPLLLSERGACHAFDSRADGYVRGEGAGMLLLKRLADAREEGDRVLAVIRGSAVNNDGRATRMTAPSTEMQQALFRDAVARARIDPGDVGLVEAHGPGTAVGDPVEYTSVDAVYGSGRGRCALGSVKTNIGHNEPVSGIAGVIKAVECLRRGAIPANRNFTEWNPAIVRDGTSRLFVPTALTDWPVPDTPRLAAVCSYGVSGTNGHVVLEAEPTRRPRRARKPAAPQDAPEPRLFLLSANSPRSLASAAARLAHWSEGDGARVPLGDIAHTLALRRGHAEQRLGIVARDRAELVSRAREYATGEAADSVVSGTPVLAPDDPGPVFVFTGQGSQQPGMCRGLLADEPVFAAAVDKLEPLIQRESGFSLRAMILDPDGVAGIERVQPALFGVQVALAALWRSWGVRPAAVIGQSLGEVAASVVAGALTPEAGVTVICRRAALLARVARGAMASVLLDAERTRAAIEAAGADDVSLAVLTAPGTTVISGNAQQIAALVDAWNDAGTPARTIDVDVASHSAQVDPIVDELHAALTKLPATRPTSSAFYSTVTDDPRDPGPLDAAYWVRNQRNTVHFQRAVEAALADGHRLFVECTPHPLAVRPIQETARAARVEDVVAIGSLRRGVEDRAAFLHHLAAVHTAGHEAIDFASRYRDGVLADLPTTAWNRTRHGGGHAPYALVAPELPAARQHPLLGGHVHDPERPGLHLWQTPIGPKLLPWLDDHRVAGVPVLPGTGFAEMALAAGAEALGTRDVALENLTIDSPLVLDPAPLVTTRLALEDGTARAEILTRDDSGGVLVHARATVRDRTPHGPETPVHSPGEDWTDTAPADLYRHLRERHDVFHGPAFTAVDRIRIHPDHDRAIASLHLADSARISAATMLLHPALTDELVQTVVAAWLTYCATSPGPVVVAGFDEIRVYGPTARTRAAHVLLHRADDLACTASGVLTDPDGAVVAEVRGLRLANITPPEQRYADRLSHLTWTPEAAPEAPTATEQRWLLVAPEDTAWATRLNLLLSKRTESSRTLVHPAGTALEPAQLDAALAHGSSAPATHVLLALDGPDTAPVPQAAHAAVTRTLTVLQRLAARETPPRLWVMWRGDHPLAAAGVRGLLRTAAFETPGLLPGALEASGATPLEAVLPDLLTDRPEFSEITWRHGVRSVARVRPGATPDTADGPPDPLRPDGSCLITGGLGGLGLLTARRLAERGAPRVVLCGRSEPSPDTARRLEALRTATGTDVRVVLGDIAEPETARRAVDEATRDGLALTGVVHAAGVVEDATLARLDGPLLDRVWRGKAQGAWEVHRAVAGREPDFFVLYSSAASLIGSPGQAAYAAANAYLDALAEHRAAEGLPATAVHWGAWGQVGRGRHLGERGFVTISPQDGMDALEQILAEGHRRVAYSPIDVGLWTDPYPAMGSSALLADLLTGAPATRSTESPVRGKVFAARDTAERRRLLEEFVIGQVRELLGGTSRHIGAHTSLVMLGVDSLGAVQLQQRLQRGLATEIKPGVIWVKPSAAGLADWLLDHLGFTENDHAPKAKER</sequence>
<dbReference type="PANTHER" id="PTHR43775">
    <property type="entry name" value="FATTY ACID SYNTHASE"/>
    <property type="match status" value="1"/>
</dbReference>
<dbReference type="PANTHER" id="PTHR43775:SF37">
    <property type="entry name" value="SI:DKEY-61P9.11"/>
    <property type="match status" value="1"/>
</dbReference>
<dbReference type="InterPro" id="IPR049551">
    <property type="entry name" value="PKS_DH_C"/>
</dbReference>
<dbReference type="Gene3D" id="3.40.366.10">
    <property type="entry name" value="Malonyl-Coenzyme A Acyl Carrier Protein, domain 2"/>
    <property type="match status" value="1"/>
</dbReference>
<dbReference type="InterPro" id="IPR014030">
    <property type="entry name" value="Ketoacyl_synth_N"/>
</dbReference>
<evidence type="ECO:0000313" key="11">
    <source>
        <dbReference type="EMBL" id="MDJ1642735.1"/>
    </source>
</evidence>
<dbReference type="SUPFAM" id="SSF55048">
    <property type="entry name" value="Probable ACP-binding domain of malonyl-CoA ACP transacylase"/>
    <property type="match status" value="1"/>
</dbReference>
<feature type="region of interest" description="Disordered" evidence="7">
    <location>
        <begin position="1377"/>
        <end position="1396"/>
    </location>
</feature>
<dbReference type="Pfam" id="PF14765">
    <property type="entry name" value="PS-DH"/>
    <property type="match status" value="1"/>
</dbReference>
<dbReference type="InterPro" id="IPR050091">
    <property type="entry name" value="PKS_NRPS_Biosynth_Enz"/>
</dbReference>
<dbReference type="InterPro" id="IPR020841">
    <property type="entry name" value="PKS_Beta-ketoAc_synthase_dom"/>
</dbReference>
<evidence type="ECO:0000256" key="5">
    <source>
        <dbReference type="ARBA" id="ARBA00023194"/>
    </source>
</evidence>
<dbReference type="SUPFAM" id="SSF47336">
    <property type="entry name" value="ACP-like"/>
    <property type="match status" value="1"/>
</dbReference>
<dbReference type="SMART" id="SM00823">
    <property type="entry name" value="PKS_PP"/>
    <property type="match status" value="1"/>
</dbReference>
<evidence type="ECO:0000256" key="7">
    <source>
        <dbReference type="SAM" id="MobiDB-lite"/>
    </source>
</evidence>
<dbReference type="InterPro" id="IPR009081">
    <property type="entry name" value="PP-bd_ACP"/>
</dbReference>
<accession>A0ABT7DAA8</accession>
<comment type="pathway">
    <text evidence="1">Antibiotic biosynthesis.</text>
</comment>
<dbReference type="PROSITE" id="PS52004">
    <property type="entry name" value="KS3_2"/>
    <property type="match status" value="1"/>
</dbReference>
<feature type="domain" description="Ketosynthase family 3 (KS3)" evidence="9">
    <location>
        <begin position="6"/>
        <end position="429"/>
    </location>
</feature>
<dbReference type="Proteomes" id="UP001237194">
    <property type="component" value="Unassembled WGS sequence"/>
</dbReference>
<dbReference type="InterPro" id="IPR014043">
    <property type="entry name" value="Acyl_transferase_dom"/>
</dbReference>
<evidence type="ECO:0000313" key="12">
    <source>
        <dbReference type="Proteomes" id="UP001237194"/>
    </source>
</evidence>
<evidence type="ECO:0000256" key="1">
    <source>
        <dbReference type="ARBA" id="ARBA00004792"/>
    </source>
</evidence>
<organism evidence="11 12">
    <name type="scientific">Streptomyces pakalii</name>
    <dbReference type="NCBI Taxonomy" id="3036494"/>
    <lineage>
        <taxon>Bacteria</taxon>
        <taxon>Bacillati</taxon>
        <taxon>Actinomycetota</taxon>
        <taxon>Actinomycetes</taxon>
        <taxon>Kitasatosporales</taxon>
        <taxon>Streptomycetaceae</taxon>
        <taxon>Streptomyces</taxon>
    </lineage>
</organism>
<dbReference type="SUPFAM" id="SSF53901">
    <property type="entry name" value="Thiolase-like"/>
    <property type="match status" value="1"/>
</dbReference>
<dbReference type="InterPro" id="IPR020806">
    <property type="entry name" value="PKS_PP-bd"/>
</dbReference>
<feature type="active site" description="Proton acceptor; for dehydratase activity" evidence="6">
    <location>
        <position position="938"/>
    </location>
</feature>
<dbReference type="InterPro" id="IPR036291">
    <property type="entry name" value="NAD(P)-bd_dom_sf"/>
</dbReference>
<feature type="region of interest" description="N-terminal hotdog fold" evidence="6">
    <location>
        <begin position="905"/>
        <end position="1026"/>
    </location>
</feature>
<dbReference type="InterPro" id="IPR049900">
    <property type="entry name" value="PKS_mFAS_DH"/>
</dbReference>
<evidence type="ECO:0000256" key="3">
    <source>
        <dbReference type="ARBA" id="ARBA00022553"/>
    </source>
</evidence>
<dbReference type="InterPro" id="IPR016039">
    <property type="entry name" value="Thiolase-like"/>
</dbReference>
<keyword evidence="12" id="KW-1185">Reference proteome</keyword>
<dbReference type="EMBL" id="JARWAF010000009">
    <property type="protein sequence ID" value="MDJ1642735.1"/>
    <property type="molecule type" value="Genomic_DNA"/>
</dbReference>
<dbReference type="InterPro" id="IPR020807">
    <property type="entry name" value="PKS_DH"/>
</dbReference>
<comment type="caution">
    <text evidence="11">The sequence shown here is derived from an EMBL/GenBank/DDBJ whole genome shotgun (WGS) entry which is preliminary data.</text>
</comment>
<dbReference type="InterPro" id="IPR042104">
    <property type="entry name" value="PKS_dehydratase_sf"/>
</dbReference>
<dbReference type="InterPro" id="IPR036736">
    <property type="entry name" value="ACP-like_sf"/>
</dbReference>
<dbReference type="Gene3D" id="3.10.129.110">
    <property type="entry name" value="Polyketide synthase dehydratase"/>
    <property type="match status" value="1"/>
</dbReference>
<dbReference type="InterPro" id="IPR016035">
    <property type="entry name" value="Acyl_Trfase/lysoPLipase"/>
</dbReference>
<evidence type="ECO:0000259" key="8">
    <source>
        <dbReference type="PROSITE" id="PS50075"/>
    </source>
</evidence>
<dbReference type="Pfam" id="PF00698">
    <property type="entry name" value="Acyl_transf_1"/>
    <property type="match status" value="1"/>
</dbReference>
<dbReference type="Pfam" id="PF21089">
    <property type="entry name" value="PKS_DH_N"/>
    <property type="match status" value="1"/>
</dbReference>
<dbReference type="SUPFAM" id="SSF51735">
    <property type="entry name" value="NAD(P)-binding Rossmann-fold domains"/>
    <property type="match status" value="2"/>
</dbReference>
<dbReference type="SUPFAM" id="SSF52151">
    <property type="entry name" value="FabD/lysophospholipase-like"/>
    <property type="match status" value="1"/>
</dbReference>
<gene>
    <name evidence="11" type="ORF">P5W92_20325</name>
</gene>
<keyword evidence="3" id="KW-0597">Phosphoprotein</keyword>
<evidence type="ECO:0000259" key="10">
    <source>
        <dbReference type="PROSITE" id="PS52019"/>
    </source>
</evidence>
<keyword evidence="5" id="KW-0045">Antibiotic biosynthesis</keyword>
<keyword evidence="4" id="KW-0808">Transferase</keyword>
<dbReference type="InterPro" id="IPR001227">
    <property type="entry name" value="Ac_transferase_dom_sf"/>
</dbReference>